<accession>A0A9N9H722</accession>
<feature type="compositionally biased region" description="Low complexity" evidence="1">
    <location>
        <begin position="101"/>
        <end position="122"/>
    </location>
</feature>
<proteinExistence type="predicted"/>
<evidence type="ECO:0000313" key="3">
    <source>
        <dbReference type="Proteomes" id="UP000789831"/>
    </source>
</evidence>
<sequence length="209" mass="22907">MIDLCPKNEQLKSFLQLIILIYSKSSDSSSNDDLQGMMPIPPNVLISPIKLLTKEEIAQQKAIKIRTTLTPNNKSSLSLNETPSPYSSCETSRSSPNEPVNTSISKEISSNESSTLSSSSLSELFGPSFSAQPSKSQEQSDRIRKKCKFPMLTPSQTEKRSIKALTIPTVRLSDIVLEIYAKSANKRGSVTTMLPTTHQSGIKSLSSRP</sequence>
<evidence type="ECO:0000256" key="1">
    <source>
        <dbReference type="SAM" id="MobiDB-lite"/>
    </source>
</evidence>
<dbReference type="AlphaFoldDB" id="A0A9N9H722"/>
<feature type="region of interest" description="Disordered" evidence="1">
    <location>
        <begin position="72"/>
        <end position="154"/>
    </location>
</feature>
<feature type="non-terminal residue" evidence="2">
    <location>
        <position position="209"/>
    </location>
</feature>
<name>A0A9N9H722_9GLOM</name>
<dbReference type="EMBL" id="CAJVPL010006313">
    <property type="protein sequence ID" value="CAG8663662.1"/>
    <property type="molecule type" value="Genomic_DNA"/>
</dbReference>
<dbReference type="OrthoDB" id="2483137at2759"/>
<reference evidence="2" key="1">
    <citation type="submission" date="2021-06" db="EMBL/GenBank/DDBJ databases">
        <authorList>
            <person name="Kallberg Y."/>
            <person name="Tangrot J."/>
            <person name="Rosling A."/>
        </authorList>
    </citation>
    <scope>NUCLEOTIDE SEQUENCE</scope>
    <source>
        <strain evidence="2">MT106</strain>
    </source>
</reference>
<comment type="caution">
    <text evidence="2">The sequence shown here is derived from an EMBL/GenBank/DDBJ whole genome shotgun (WGS) entry which is preliminary data.</text>
</comment>
<keyword evidence="3" id="KW-1185">Reference proteome</keyword>
<feature type="compositionally biased region" description="Polar residues" evidence="1">
    <location>
        <begin position="72"/>
        <end position="100"/>
    </location>
</feature>
<dbReference type="Proteomes" id="UP000789831">
    <property type="component" value="Unassembled WGS sequence"/>
</dbReference>
<organism evidence="2 3">
    <name type="scientific">Ambispora gerdemannii</name>
    <dbReference type="NCBI Taxonomy" id="144530"/>
    <lineage>
        <taxon>Eukaryota</taxon>
        <taxon>Fungi</taxon>
        <taxon>Fungi incertae sedis</taxon>
        <taxon>Mucoromycota</taxon>
        <taxon>Glomeromycotina</taxon>
        <taxon>Glomeromycetes</taxon>
        <taxon>Archaeosporales</taxon>
        <taxon>Ambisporaceae</taxon>
        <taxon>Ambispora</taxon>
    </lineage>
</organism>
<gene>
    <name evidence="2" type="ORF">AGERDE_LOCUS11937</name>
</gene>
<protein>
    <submittedName>
        <fullName evidence="2">2353_t:CDS:1</fullName>
    </submittedName>
</protein>
<feature type="region of interest" description="Disordered" evidence="1">
    <location>
        <begin position="189"/>
        <end position="209"/>
    </location>
</feature>
<evidence type="ECO:0000313" key="2">
    <source>
        <dbReference type="EMBL" id="CAG8663662.1"/>
    </source>
</evidence>